<accession>A0A2K9PR89</accession>
<feature type="domain" description="Amine oxidase" evidence="7">
    <location>
        <begin position="27"/>
        <end position="516"/>
    </location>
</feature>
<keyword evidence="1" id="KW-0285">Flavoprotein</keyword>
<keyword evidence="9" id="KW-1185">Reference proteome</keyword>
<keyword evidence="5" id="KW-0520">NAD</keyword>
<keyword evidence="4" id="KW-0521">NADP</keyword>
<evidence type="ECO:0000256" key="2">
    <source>
        <dbReference type="ARBA" id="ARBA00022729"/>
    </source>
</evidence>
<dbReference type="Pfam" id="PF01593">
    <property type="entry name" value="Amino_oxidase"/>
    <property type="match status" value="1"/>
</dbReference>
<evidence type="ECO:0000259" key="7">
    <source>
        <dbReference type="Pfam" id="PF01593"/>
    </source>
</evidence>
<dbReference type="RefSeq" id="WP_102756228.1">
    <property type="nucleotide sequence ID" value="NZ_CP025791.1"/>
</dbReference>
<dbReference type="SUPFAM" id="SSF51905">
    <property type="entry name" value="FAD/NAD(P)-binding domain"/>
    <property type="match status" value="1"/>
</dbReference>
<dbReference type="GO" id="GO:0016491">
    <property type="term" value="F:oxidoreductase activity"/>
    <property type="evidence" value="ECO:0007669"/>
    <property type="project" value="InterPro"/>
</dbReference>
<gene>
    <name evidence="8" type="ORF">C1H87_13000</name>
</gene>
<evidence type="ECO:0000256" key="1">
    <source>
        <dbReference type="ARBA" id="ARBA00022630"/>
    </source>
</evidence>
<keyword evidence="2" id="KW-0732">Signal</keyword>
<dbReference type="Gene3D" id="3.50.50.60">
    <property type="entry name" value="FAD/NAD(P)-binding domain"/>
    <property type="match status" value="2"/>
</dbReference>
<feature type="transmembrane region" description="Helical" evidence="6">
    <location>
        <begin position="496"/>
        <end position="516"/>
    </location>
</feature>
<evidence type="ECO:0000256" key="6">
    <source>
        <dbReference type="SAM" id="Phobius"/>
    </source>
</evidence>
<keyword evidence="6" id="KW-0472">Membrane</keyword>
<dbReference type="OrthoDB" id="9789960at2"/>
<keyword evidence="6" id="KW-1133">Transmembrane helix</keyword>
<dbReference type="AlphaFoldDB" id="A0A2K9PR89"/>
<evidence type="ECO:0000256" key="5">
    <source>
        <dbReference type="ARBA" id="ARBA00023027"/>
    </source>
</evidence>
<dbReference type="Proteomes" id="UP000235826">
    <property type="component" value="Chromosome"/>
</dbReference>
<name>A0A2K9PR89_9FLAO</name>
<dbReference type="InterPro" id="IPR002937">
    <property type="entry name" value="Amino_oxidase"/>
</dbReference>
<dbReference type="EMBL" id="CP025791">
    <property type="protein sequence ID" value="AUP79574.1"/>
    <property type="molecule type" value="Genomic_DNA"/>
</dbReference>
<dbReference type="InterPro" id="IPR052206">
    <property type="entry name" value="Retinol_saturase"/>
</dbReference>
<keyword evidence="6" id="KW-0812">Transmembrane</keyword>
<dbReference type="KEGG" id="fek:C1H87_13000"/>
<evidence type="ECO:0000256" key="4">
    <source>
        <dbReference type="ARBA" id="ARBA00022857"/>
    </source>
</evidence>
<dbReference type="PANTHER" id="PTHR46091:SF3">
    <property type="entry name" value="AMINE OXIDASE DOMAIN-CONTAINING PROTEIN"/>
    <property type="match status" value="1"/>
</dbReference>
<protein>
    <submittedName>
        <fullName evidence="8">NAD(P)/FAD-dependent oxidoreductase</fullName>
    </submittedName>
</protein>
<organism evidence="8 9">
    <name type="scientific">Flavivirga eckloniae</name>
    <dbReference type="NCBI Taxonomy" id="1803846"/>
    <lineage>
        <taxon>Bacteria</taxon>
        <taxon>Pseudomonadati</taxon>
        <taxon>Bacteroidota</taxon>
        <taxon>Flavobacteriia</taxon>
        <taxon>Flavobacteriales</taxon>
        <taxon>Flavobacteriaceae</taxon>
        <taxon>Flavivirga</taxon>
    </lineage>
</organism>
<sequence length="533" mass="60696">MSKKNYELFSTNIDFSIYDHIVIGSGIGGLTAATWLARAGKKVAVLERHYVPGGFTHSFKRKQGFQWDVGVHYVGNLDKKESLLGMFNYITDGKLKWEFMGAIYDVVYVGDKKYEFRAGKENFRKQLIKYFPEEEQTINNYISLIEKANKRGKIFFFEKVFEPWLSKSLGWLIRKYYAKYSQKTTLDVLSELTDNKLLIAVLCGQCGNYGLSPKYSSFAVHAMVISHFMEGGYYPVGGADQISHKIIDVLNKLGSKVFINADVQEIITEKNKVTGIKVDNTVINCTSVISNVGVSNTFNHLLSEKAKQHCKFNIKAVKPATGHMCLYVGLNKSSADLNLPKHNVWYYAHENTDELIEKATLSETPNNFAYITFPSAKDPEWNLKNDQKSTIQAMSVGHYNWFAEYENQPWMKRELAYKKLKADFETTMLNRLYHLFPQLKGHVIETEVSTPLSTKHFSNYKHGEIYGLEHTPERFKLPFLRPKTKIKGLKLAGQDVTLVGVSGAMLSGILCATAILKLRSSRLFMDIKNFQDS</sequence>
<evidence type="ECO:0000313" key="9">
    <source>
        <dbReference type="Proteomes" id="UP000235826"/>
    </source>
</evidence>
<keyword evidence="3" id="KW-0274">FAD</keyword>
<dbReference type="InterPro" id="IPR036188">
    <property type="entry name" value="FAD/NAD-bd_sf"/>
</dbReference>
<evidence type="ECO:0000256" key="3">
    <source>
        <dbReference type="ARBA" id="ARBA00022827"/>
    </source>
</evidence>
<reference evidence="8 9" key="1">
    <citation type="submission" date="2018-01" db="EMBL/GenBank/DDBJ databases">
        <title>Complete genome sequence of Flavivirga eckloniae ECD14 isolated from seaweed Ecklonia cava.</title>
        <authorList>
            <person name="Lee J.H."/>
            <person name="Baik K.S."/>
            <person name="Seong C.N."/>
        </authorList>
    </citation>
    <scope>NUCLEOTIDE SEQUENCE [LARGE SCALE GENOMIC DNA]</scope>
    <source>
        <strain evidence="8 9">ECD14</strain>
    </source>
</reference>
<proteinExistence type="predicted"/>
<evidence type="ECO:0000313" key="8">
    <source>
        <dbReference type="EMBL" id="AUP79574.1"/>
    </source>
</evidence>
<dbReference type="PANTHER" id="PTHR46091">
    <property type="entry name" value="BLR7054 PROTEIN"/>
    <property type="match status" value="1"/>
</dbReference>